<evidence type="ECO:0000313" key="2">
    <source>
        <dbReference type="Proteomes" id="UP000676246"/>
    </source>
</evidence>
<accession>A0A941BBW2</accession>
<comment type="caution">
    <text evidence="1">The sequence shown here is derived from an EMBL/GenBank/DDBJ whole genome shotgun (WGS) entry which is preliminary data.</text>
</comment>
<dbReference type="RefSeq" id="WP_210854290.1">
    <property type="nucleotide sequence ID" value="NZ_JAGQDD010000008.1"/>
</dbReference>
<sequence length="327" mass="33652">MALASLGVGPGGSAADDEALITCPDKEPLIPVVHTRYVTYTAAGRRRHPGSSAADITPPFDNTVSSSPYTDWAPPTANWTDGDGVSHSANFAFWSVTGGADGAFVSTNPALSVPVGDTPIGVTAWYLPTGGDGIGEPGTYIDAFDVDVGDFFDDDFVSVAPDTDLSFNANELGLVPTRAPEQITAFASIGPRLLQSWQLLVVSPPGADSVNGAVLSTATKSMAVAFAFYQRPRGGSSIPKLDGRVYEAGVRIIFGVTADGGGLTDKGPVPPWEPLVRELANAMALAYAGRQGGAETRLAVVSAAAKQLGATAAKLGRAMVDEAKLGL</sequence>
<name>A0A941BBW2_9BURK</name>
<protein>
    <submittedName>
        <fullName evidence="1">Uncharacterized protein</fullName>
    </submittedName>
</protein>
<reference evidence="1 2" key="1">
    <citation type="submission" date="2021-04" db="EMBL/GenBank/DDBJ databases">
        <title>The genome sequence of Ideonella sp. 3Y2.</title>
        <authorList>
            <person name="Liu Y."/>
        </authorList>
    </citation>
    <scope>NUCLEOTIDE SEQUENCE [LARGE SCALE GENOMIC DNA]</scope>
    <source>
        <strain evidence="1 2">3Y2</strain>
    </source>
</reference>
<dbReference type="AlphaFoldDB" id="A0A941BBW2"/>
<gene>
    <name evidence="1" type="ORF">KAK03_12490</name>
</gene>
<evidence type="ECO:0000313" key="1">
    <source>
        <dbReference type="EMBL" id="MBQ0931305.1"/>
    </source>
</evidence>
<keyword evidence="2" id="KW-1185">Reference proteome</keyword>
<dbReference type="EMBL" id="JAGQDD010000008">
    <property type="protein sequence ID" value="MBQ0931305.1"/>
    <property type="molecule type" value="Genomic_DNA"/>
</dbReference>
<dbReference type="Proteomes" id="UP000676246">
    <property type="component" value="Unassembled WGS sequence"/>
</dbReference>
<proteinExistence type="predicted"/>
<organism evidence="1 2">
    <name type="scientific">Ideonella alba</name>
    <dbReference type="NCBI Taxonomy" id="2824118"/>
    <lineage>
        <taxon>Bacteria</taxon>
        <taxon>Pseudomonadati</taxon>
        <taxon>Pseudomonadota</taxon>
        <taxon>Betaproteobacteria</taxon>
        <taxon>Burkholderiales</taxon>
        <taxon>Sphaerotilaceae</taxon>
        <taxon>Ideonella</taxon>
    </lineage>
</organism>